<dbReference type="OrthoDB" id="7781316at2"/>
<keyword evidence="2" id="KW-1185">Reference proteome</keyword>
<protein>
    <submittedName>
        <fullName evidence="1">Uncharacterized protein</fullName>
    </submittedName>
</protein>
<evidence type="ECO:0000313" key="1">
    <source>
        <dbReference type="EMBL" id="VDS10796.1"/>
    </source>
</evidence>
<dbReference type="AlphaFoldDB" id="A0A3S4DZ58"/>
<dbReference type="EMBL" id="UZWE01000085">
    <property type="protein sequence ID" value="VDS10796.1"/>
    <property type="molecule type" value="Genomic_DNA"/>
</dbReference>
<dbReference type="Proteomes" id="UP000270743">
    <property type="component" value="Unassembled WGS sequence"/>
</dbReference>
<reference evidence="1 2" key="1">
    <citation type="submission" date="2018-12" db="EMBL/GenBank/DDBJ databases">
        <authorList>
            <person name="Criscuolo A."/>
        </authorList>
    </citation>
    <scope>NUCLEOTIDE SEQUENCE [LARGE SCALE GENOMIC DNA]</scope>
    <source>
        <strain evidence="1">ACIP1116241</strain>
    </source>
</reference>
<evidence type="ECO:0000313" key="2">
    <source>
        <dbReference type="Proteomes" id="UP000270743"/>
    </source>
</evidence>
<name>A0A3S4DZ58_9RHOB</name>
<accession>A0A3S4DZ58</accession>
<organism evidence="1 2">
    <name type="scientific">Paracoccus haematequi</name>
    <dbReference type="NCBI Taxonomy" id="2491866"/>
    <lineage>
        <taxon>Bacteria</taxon>
        <taxon>Pseudomonadati</taxon>
        <taxon>Pseudomonadota</taxon>
        <taxon>Alphaproteobacteria</taxon>
        <taxon>Rhodobacterales</taxon>
        <taxon>Paracoccaceae</taxon>
        <taxon>Paracoccus</taxon>
    </lineage>
</organism>
<dbReference type="RefSeq" id="WP_126156327.1">
    <property type="nucleotide sequence ID" value="NZ_UZWE01000085.1"/>
</dbReference>
<sequence>MRRTMTAQILKEYLSSAQTPVMLCRAHADDFALSSEDILDAEWQIDFHIAELEALRAEIRCRTIARFPTGGWVG</sequence>
<proteinExistence type="predicted"/>
<gene>
    <name evidence="1" type="ORF">PARHAE_04015</name>
</gene>